<keyword evidence="6" id="KW-0472">Membrane</keyword>
<keyword evidence="4" id="KW-0479">Metal-binding</keyword>
<dbReference type="PANTHER" id="PTHR12670">
    <property type="entry name" value="CERAMIDASE"/>
    <property type="match status" value="1"/>
</dbReference>
<dbReference type="GO" id="GO:0016020">
    <property type="term" value="C:membrane"/>
    <property type="evidence" value="ECO:0007669"/>
    <property type="project" value="GOC"/>
</dbReference>
<dbReference type="GO" id="GO:0005576">
    <property type="term" value="C:extracellular region"/>
    <property type="evidence" value="ECO:0007669"/>
    <property type="project" value="TreeGrafter"/>
</dbReference>
<protein>
    <recommendedName>
        <fullName evidence="5">Neutral ceramidase</fullName>
        <ecNumber evidence="5">3.5.1.23</ecNumber>
    </recommendedName>
</protein>
<accession>A0A9P6VPP3</accession>
<feature type="active site" description="Nucleophile" evidence="3">
    <location>
        <position position="341"/>
    </location>
</feature>
<evidence type="ECO:0000256" key="3">
    <source>
        <dbReference type="PIRSR" id="PIRSR606823-1"/>
    </source>
</evidence>
<keyword evidence="6" id="KW-0812">Transmembrane</keyword>
<reference evidence="9" key="1">
    <citation type="submission" date="2019-07" db="EMBL/GenBank/DDBJ databases">
        <title>Hyphodiscus hymeniophilus genome sequencing and assembly.</title>
        <authorList>
            <person name="Kramer G."/>
            <person name="Nodwell J."/>
        </authorList>
    </citation>
    <scope>NUCLEOTIDE SEQUENCE</scope>
    <source>
        <strain evidence="9">ATCC 34498</strain>
    </source>
</reference>
<organism evidence="9 10">
    <name type="scientific">Hyphodiscus hymeniophilus</name>
    <dbReference type="NCBI Taxonomy" id="353542"/>
    <lineage>
        <taxon>Eukaryota</taxon>
        <taxon>Fungi</taxon>
        <taxon>Dikarya</taxon>
        <taxon>Ascomycota</taxon>
        <taxon>Pezizomycotina</taxon>
        <taxon>Leotiomycetes</taxon>
        <taxon>Helotiales</taxon>
        <taxon>Hyphodiscaceae</taxon>
        <taxon>Hyphodiscus</taxon>
    </lineage>
</organism>
<evidence type="ECO:0000313" key="10">
    <source>
        <dbReference type="Proteomes" id="UP000785200"/>
    </source>
</evidence>
<dbReference type="Pfam" id="PF04734">
    <property type="entry name" value="Ceramidase_alk"/>
    <property type="match status" value="1"/>
</dbReference>
<evidence type="ECO:0000256" key="2">
    <source>
        <dbReference type="ARBA" id="ARBA00022801"/>
    </source>
</evidence>
<feature type="binding site" evidence="4">
    <location>
        <position position="538"/>
    </location>
    <ligand>
        <name>Zn(2+)</name>
        <dbReference type="ChEBI" id="CHEBI:29105"/>
    </ligand>
</feature>
<dbReference type="InterPro" id="IPR031329">
    <property type="entry name" value="NEUT/ALK_ceramidase_N"/>
</dbReference>
<dbReference type="InterPro" id="IPR038445">
    <property type="entry name" value="NCDase_C_sf"/>
</dbReference>
<dbReference type="GO" id="GO:0017040">
    <property type="term" value="F:N-acylsphingosine amidohydrolase activity"/>
    <property type="evidence" value="ECO:0007669"/>
    <property type="project" value="UniProtKB-UniRule"/>
</dbReference>
<dbReference type="OrthoDB" id="191371at2759"/>
<dbReference type="FunFam" id="2.60.40.2300:FF:000004">
    <property type="entry name" value="Neutral/alkaline nonlysosomal ceramidase, putative"/>
    <property type="match status" value="1"/>
</dbReference>
<dbReference type="Proteomes" id="UP000785200">
    <property type="component" value="Unassembled WGS sequence"/>
</dbReference>
<gene>
    <name evidence="9" type="ORF">D0Z07_1137</name>
</gene>
<evidence type="ECO:0000259" key="8">
    <source>
        <dbReference type="Pfam" id="PF17048"/>
    </source>
</evidence>
<evidence type="ECO:0000256" key="5">
    <source>
        <dbReference type="RuleBase" id="RU366019"/>
    </source>
</evidence>
<dbReference type="InterPro" id="IPR031331">
    <property type="entry name" value="NEUT/ALK_ceramidase_C"/>
</dbReference>
<feature type="domain" description="Neutral/alkaline non-lysosomal ceramidase C-terminal" evidence="8">
    <location>
        <begin position="614"/>
        <end position="775"/>
    </location>
</feature>
<feature type="domain" description="Neutral/alkaline non-lysosomal ceramidase N-terminal" evidence="7">
    <location>
        <begin position="80"/>
        <end position="610"/>
    </location>
</feature>
<evidence type="ECO:0000259" key="7">
    <source>
        <dbReference type="Pfam" id="PF04734"/>
    </source>
</evidence>
<comment type="cofactor">
    <cofactor evidence="4">
        <name>Zn(2+)</name>
        <dbReference type="ChEBI" id="CHEBI:29105"/>
    </cofactor>
    <text evidence="4">Binds 1 zinc ion per subunit.</text>
</comment>
<feature type="binding site" evidence="4">
    <location>
        <position position="581"/>
    </location>
    <ligand>
        <name>Zn(2+)</name>
        <dbReference type="ChEBI" id="CHEBI:29105"/>
    </ligand>
</feature>
<sequence>MESLQHRKAGPSEAQSLWRRESSKRKRLSRAIAFLLALALGCFAFTRLILDNQRETWVWGKLGNQGSNGWSHESSNRTQYLLGVGKADITGPVVEINMMGYADTKQLGSGLRQRLYSRAFIIGDIEHPEDRFVYLVLDTQSGDTAVRYGILDGINGLGNDFAVYGQHNVAVTGTHSHSGPGAWLNYLLPQITSKGFDKQSYRAIVEGAVLSIQRAHTSLQPGYLTIASTKVLGANINRSLYAYLANPVEERAEYNSSSEDDGSVEKDLTLLKFQRASDGKNTGVLTWFPTHGTSMLGNNTLISGDNKGVAADLFEKSVRGDENVADGFVAGFSQANVGDTSPNVLGAWCEDGTGQQCSFRNSTCADGKSQYCHARGPFFRVKDNGAASCYEVGRRQFQPAKDLYDIADSKGIQIEGSSVKSFHSFQDMSNFSFPLANGSYTHTCPAALGYSFAAGTSDGPGAFDFTQNDPNAPNASPVWRVVSGVIKEPSEEQKRCHFPKPILLDVGEINSPYLWTPNVVDVQVLRVGQFVIIVSPGEATTMAGRRWKEAIHDSASSLALSGSAADPVVVIGGPANSYTHYIATPEEYGIQRYEGASTLYGPYTLNAYINLTLSYLPYLSPASRSQPAPGPFPPDNSNRSLSFITGVVYDGKPLFKSYGDVLTNVKPAYGIGEVVSVTFQGANPRNNLRLEQTYAAVESLDSGTGQWARARDDSDWSLVFKWRKVSEILGTSEVEIVWETEAWARPGQYRIRYYGDSKAVGGTITAFEGISREFVLT</sequence>
<keyword evidence="4" id="KW-0862">Zinc</keyword>
<keyword evidence="5" id="KW-0443">Lipid metabolism</keyword>
<name>A0A9P6VPP3_9HELO</name>
<evidence type="ECO:0000256" key="6">
    <source>
        <dbReference type="SAM" id="Phobius"/>
    </source>
</evidence>
<dbReference type="Gene3D" id="2.60.40.2300">
    <property type="entry name" value="Neutral/alkaline non-lysosomal ceramidase, C-terminal domain"/>
    <property type="match status" value="1"/>
</dbReference>
<keyword evidence="6" id="KW-1133">Transmembrane helix</keyword>
<feature type="transmembrane region" description="Helical" evidence="6">
    <location>
        <begin position="28"/>
        <end position="50"/>
    </location>
</feature>
<comment type="caution">
    <text evidence="9">The sequence shown here is derived from an EMBL/GenBank/DDBJ whole genome shotgun (WGS) entry which is preliminary data.</text>
</comment>
<comment type="catalytic activity">
    <reaction evidence="5">
        <text>an N-acylsphing-4-enine + H2O = sphing-4-enine + a fatty acid</text>
        <dbReference type="Rhea" id="RHEA:20856"/>
        <dbReference type="ChEBI" id="CHEBI:15377"/>
        <dbReference type="ChEBI" id="CHEBI:28868"/>
        <dbReference type="ChEBI" id="CHEBI:52639"/>
        <dbReference type="ChEBI" id="CHEBI:57756"/>
        <dbReference type="EC" id="3.5.1.23"/>
    </reaction>
</comment>
<dbReference type="AlphaFoldDB" id="A0A9P6VPP3"/>
<comment type="similarity">
    <text evidence="1 5">Belongs to the neutral ceramidase family.</text>
</comment>
<feature type="binding site" evidence="4">
    <location>
        <position position="291"/>
    </location>
    <ligand>
        <name>Zn(2+)</name>
        <dbReference type="ChEBI" id="CHEBI:29105"/>
    </ligand>
</feature>
<dbReference type="EMBL" id="VNKQ01000003">
    <property type="protein sequence ID" value="KAG0651917.1"/>
    <property type="molecule type" value="Genomic_DNA"/>
</dbReference>
<dbReference type="GO" id="GO:0046872">
    <property type="term" value="F:metal ion binding"/>
    <property type="evidence" value="ECO:0007669"/>
    <property type="project" value="UniProtKB-KW"/>
</dbReference>
<dbReference type="GO" id="GO:0046514">
    <property type="term" value="P:ceramide catabolic process"/>
    <property type="evidence" value="ECO:0007669"/>
    <property type="project" value="InterPro"/>
</dbReference>
<dbReference type="InterPro" id="IPR006823">
    <property type="entry name" value="Ceramidase_alk"/>
</dbReference>
<dbReference type="Pfam" id="PF17048">
    <property type="entry name" value="Ceramidse_alk_C"/>
    <property type="match status" value="1"/>
</dbReference>
<keyword evidence="5" id="KW-0746">Sphingolipid metabolism</keyword>
<dbReference type="PANTHER" id="PTHR12670:SF1">
    <property type="entry name" value="NEUTRAL CERAMIDASE"/>
    <property type="match status" value="1"/>
</dbReference>
<evidence type="ECO:0000256" key="4">
    <source>
        <dbReference type="PIRSR" id="PIRSR606823-2"/>
    </source>
</evidence>
<evidence type="ECO:0000256" key="1">
    <source>
        <dbReference type="ARBA" id="ARBA00009835"/>
    </source>
</evidence>
<keyword evidence="10" id="KW-1185">Reference proteome</keyword>
<dbReference type="GO" id="GO:0046512">
    <property type="term" value="P:sphingosine biosynthetic process"/>
    <property type="evidence" value="ECO:0007669"/>
    <property type="project" value="TreeGrafter"/>
</dbReference>
<evidence type="ECO:0000313" key="9">
    <source>
        <dbReference type="EMBL" id="KAG0651917.1"/>
    </source>
</evidence>
<proteinExistence type="inferred from homology"/>
<feature type="binding site" evidence="4">
    <location>
        <position position="175"/>
    </location>
    <ligand>
        <name>Zn(2+)</name>
        <dbReference type="ChEBI" id="CHEBI:29105"/>
    </ligand>
</feature>
<dbReference type="EC" id="3.5.1.23" evidence="5"/>
<dbReference type="GO" id="GO:0042759">
    <property type="term" value="P:long-chain fatty acid biosynthetic process"/>
    <property type="evidence" value="ECO:0007669"/>
    <property type="project" value="TreeGrafter"/>
</dbReference>
<keyword evidence="2 5" id="KW-0378">Hydrolase</keyword>